<dbReference type="InterPro" id="IPR036925">
    <property type="entry name" value="TIF_IF2_dom3_sf"/>
</dbReference>
<sequence>ILIQSGVLKKGDNFVCGVSHGRVREMLDEDGNRIPQAEPSMPVLVLGFNTLPEAGEIFQVVPTEIKARDIAQRRLLMRRAAATKVKRVTLYDLQEKIQRGELKELKVILKGDVAGSVEALSEKIEGMAVEEASIRVIHRGVGPINTSDIRLAQVTSAICVGFHVGVDPRAKELAEAEGVEIRTYRLIYEAIDDLRSALLGMLEPEITEVEIGRLDVRQVFTISKIGLIAGCYVKEGKVVRGAEAKVVRDGEEIFRSVVSSLKRFKEDVKEVEQGFECGVGIEGIKDLKVGDEIVIIAKEEKPREA</sequence>
<dbReference type="InterPro" id="IPR015760">
    <property type="entry name" value="TIF_IF2"/>
</dbReference>
<dbReference type="EMBL" id="QNBE01000010">
    <property type="protein sequence ID" value="RKX71372.1"/>
    <property type="molecule type" value="Genomic_DNA"/>
</dbReference>
<comment type="subcellular location">
    <subcellularLocation>
        <location evidence="1">Cytoplasm</location>
    </subcellularLocation>
</comment>
<dbReference type="Pfam" id="PF11987">
    <property type="entry name" value="IF-2"/>
    <property type="match status" value="1"/>
</dbReference>
<dbReference type="Gene3D" id="3.40.50.10050">
    <property type="entry name" value="Translation initiation factor IF- 2, domain 3"/>
    <property type="match status" value="1"/>
</dbReference>
<dbReference type="PANTHER" id="PTHR43381:SF5">
    <property type="entry name" value="TR-TYPE G DOMAIN-CONTAINING PROTEIN"/>
    <property type="match status" value="1"/>
</dbReference>
<evidence type="ECO:0000259" key="8">
    <source>
        <dbReference type="Pfam" id="PF03144"/>
    </source>
</evidence>
<evidence type="ECO:0000256" key="1">
    <source>
        <dbReference type="ARBA" id="ARBA00004496"/>
    </source>
</evidence>
<evidence type="ECO:0000313" key="11">
    <source>
        <dbReference type="EMBL" id="RKX71372.1"/>
    </source>
</evidence>
<dbReference type="InterPro" id="IPR000178">
    <property type="entry name" value="TF_IF2_bacterial-like"/>
</dbReference>
<feature type="domain" description="Translation elongation factor EFTu-like" evidence="8">
    <location>
        <begin position="226"/>
        <end position="293"/>
    </location>
</feature>
<feature type="domain" description="Translation initiation factor IF- 2" evidence="9">
    <location>
        <begin position="82"/>
        <end position="194"/>
    </location>
</feature>
<comment type="caution">
    <text evidence="11">The sequence shown here is derived from an EMBL/GenBank/DDBJ whole genome shotgun (WGS) entry which is preliminary data.</text>
</comment>
<dbReference type="CDD" id="cd03692">
    <property type="entry name" value="mtIF2_IVc"/>
    <property type="match status" value="1"/>
</dbReference>
<dbReference type="AlphaFoldDB" id="A0A660SLJ0"/>
<reference evidence="11 12" key="1">
    <citation type="submission" date="2018-06" db="EMBL/GenBank/DDBJ databases">
        <title>Extensive metabolic versatility and redundancy in microbially diverse, dynamic hydrothermal sediments.</title>
        <authorList>
            <person name="Dombrowski N."/>
            <person name="Teske A."/>
            <person name="Baker B.J."/>
        </authorList>
    </citation>
    <scope>NUCLEOTIDE SEQUENCE [LARGE SCALE GENOMIC DNA]</scope>
    <source>
        <strain evidence="11">B36_G15</strain>
    </source>
</reference>
<dbReference type="InterPro" id="IPR053905">
    <property type="entry name" value="EF-G-like_DII"/>
</dbReference>
<gene>
    <name evidence="11" type="ORF">DRP53_01680</name>
</gene>
<dbReference type="GO" id="GO:0005829">
    <property type="term" value="C:cytosol"/>
    <property type="evidence" value="ECO:0007669"/>
    <property type="project" value="TreeGrafter"/>
</dbReference>
<dbReference type="Pfam" id="PF03144">
    <property type="entry name" value="GTP_EFTU_D2"/>
    <property type="match status" value="1"/>
</dbReference>
<evidence type="ECO:0000256" key="5">
    <source>
        <dbReference type="ARBA" id="ARBA00022741"/>
    </source>
</evidence>
<dbReference type="InterPro" id="IPR023115">
    <property type="entry name" value="TIF_IF2_dom3"/>
</dbReference>
<dbReference type="SUPFAM" id="SSF50447">
    <property type="entry name" value="Translation proteins"/>
    <property type="match status" value="2"/>
</dbReference>
<accession>A0A660SLJ0</accession>
<dbReference type="GO" id="GO:0003743">
    <property type="term" value="F:translation initiation factor activity"/>
    <property type="evidence" value="ECO:0007669"/>
    <property type="project" value="UniProtKB-KW"/>
</dbReference>
<comment type="similarity">
    <text evidence="2">Belongs to the TRAFAC class translation factor GTPase superfamily. Classic translation factor GTPase family. IF-2 subfamily.</text>
</comment>
<dbReference type="SUPFAM" id="SSF52156">
    <property type="entry name" value="Initiation factor IF2/eIF5b, domain 3"/>
    <property type="match status" value="1"/>
</dbReference>
<name>A0A660SLJ0_UNCW3</name>
<dbReference type="FunFam" id="3.40.50.10050:FF:000001">
    <property type="entry name" value="Translation initiation factor IF-2"/>
    <property type="match status" value="1"/>
</dbReference>
<dbReference type="GO" id="GO:0005525">
    <property type="term" value="F:GTP binding"/>
    <property type="evidence" value="ECO:0007669"/>
    <property type="project" value="UniProtKB-KW"/>
</dbReference>
<evidence type="ECO:0000259" key="10">
    <source>
        <dbReference type="Pfam" id="PF22042"/>
    </source>
</evidence>
<keyword evidence="7" id="KW-0342">GTP-binding</keyword>
<evidence type="ECO:0000256" key="6">
    <source>
        <dbReference type="ARBA" id="ARBA00022917"/>
    </source>
</evidence>
<feature type="domain" description="Elongation factor G-like" evidence="10">
    <location>
        <begin position="1"/>
        <end position="60"/>
    </location>
</feature>
<dbReference type="Gene3D" id="2.40.30.10">
    <property type="entry name" value="Translation factors"/>
    <property type="match status" value="2"/>
</dbReference>
<feature type="non-terminal residue" evidence="11">
    <location>
        <position position="1"/>
    </location>
</feature>
<evidence type="ECO:0000259" key="9">
    <source>
        <dbReference type="Pfam" id="PF11987"/>
    </source>
</evidence>
<dbReference type="InterPro" id="IPR044145">
    <property type="entry name" value="IF2_II"/>
</dbReference>
<evidence type="ECO:0000256" key="2">
    <source>
        <dbReference type="ARBA" id="ARBA00007733"/>
    </source>
</evidence>
<keyword evidence="6" id="KW-0648">Protein biosynthesis</keyword>
<dbReference type="FunFam" id="2.40.30.10:FF:000008">
    <property type="entry name" value="Translation initiation factor IF-2"/>
    <property type="match status" value="1"/>
</dbReference>
<dbReference type="PANTHER" id="PTHR43381">
    <property type="entry name" value="TRANSLATION INITIATION FACTOR IF-2-RELATED"/>
    <property type="match status" value="1"/>
</dbReference>
<dbReference type="InterPro" id="IPR009000">
    <property type="entry name" value="Transl_B-barrel_sf"/>
</dbReference>
<evidence type="ECO:0000256" key="4">
    <source>
        <dbReference type="ARBA" id="ARBA00022540"/>
    </source>
</evidence>
<proteinExistence type="inferred from homology"/>
<keyword evidence="5" id="KW-0547">Nucleotide-binding</keyword>
<keyword evidence="4 11" id="KW-0396">Initiation factor</keyword>
<dbReference type="GO" id="GO:0003924">
    <property type="term" value="F:GTPase activity"/>
    <property type="evidence" value="ECO:0007669"/>
    <property type="project" value="InterPro"/>
</dbReference>
<dbReference type="Proteomes" id="UP000268469">
    <property type="component" value="Unassembled WGS sequence"/>
</dbReference>
<protein>
    <recommendedName>
        <fullName evidence="3">Translation initiation factor IF-2</fullName>
    </recommendedName>
</protein>
<dbReference type="PROSITE" id="PS01176">
    <property type="entry name" value="IF2"/>
    <property type="match status" value="1"/>
</dbReference>
<organism evidence="11 12">
    <name type="scientific">candidate division WOR-3 bacterium</name>
    <dbReference type="NCBI Taxonomy" id="2052148"/>
    <lineage>
        <taxon>Bacteria</taxon>
        <taxon>Bacteria division WOR-3</taxon>
    </lineage>
</organism>
<evidence type="ECO:0000256" key="3">
    <source>
        <dbReference type="ARBA" id="ARBA00020675"/>
    </source>
</evidence>
<evidence type="ECO:0000313" key="12">
    <source>
        <dbReference type="Proteomes" id="UP000268469"/>
    </source>
</evidence>
<dbReference type="CDD" id="cd03702">
    <property type="entry name" value="IF2_mtIF2_II"/>
    <property type="match status" value="1"/>
</dbReference>
<dbReference type="InterPro" id="IPR004161">
    <property type="entry name" value="EFTu-like_2"/>
</dbReference>
<dbReference type="Pfam" id="PF22042">
    <property type="entry name" value="EF-G_D2"/>
    <property type="match status" value="1"/>
</dbReference>
<evidence type="ECO:0000256" key="7">
    <source>
        <dbReference type="ARBA" id="ARBA00023134"/>
    </source>
</evidence>